<sequence>MKQLLHSQILGEGSPLLILHGFLGMSDNWKTLGNKYSRKGMQVHLIDQRNHGKSFWSDTFNYEVMADDLDHYMQEHGIGNAIVMGHSMGGKTAMQFACTRPENVSKLIVADIAPKFYPPHHQEILEALKSLPLDEFESRTDADEYLSERIKDWGTRQFLLKNLSWEKDGSLGFKCNLEVLDEKYEEIGEAIGTGFTYDGPTLFLRGDRSEYISPADSDDIRKHFPKATVATIDNAGHWLHAENPKQYFDVSMNFIGKDQ</sequence>
<organism evidence="3 4">
    <name type="scientific">Zeaxanthinibacter enoshimensis</name>
    <dbReference type="NCBI Taxonomy" id="392009"/>
    <lineage>
        <taxon>Bacteria</taxon>
        <taxon>Pseudomonadati</taxon>
        <taxon>Bacteroidota</taxon>
        <taxon>Flavobacteriia</taxon>
        <taxon>Flavobacteriales</taxon>
        <taxon>Flavobacteriaceae</taxon>
        <taxon>Zeaxanthinibacter</taxon>
    </lineage>
</organism>
<accession>A0A4R6TJN6</accession>
<dbReference type="PANTHER" id="PTHR46118">
    <property type="entry name" value="PROTEIN ABHD11"/>
    <property type="match status" value="1"/>
</dbReference>
<protein>
    <submittedName>
        <fullName evidence="3">Pimeloyl-ACP methyl ester carboxylesterase</fullName>
    </submittedName>
</protein>
<keyword evidence="4" id="KW-1185">Reference proteome</keyword>
<dbReference type="InterPro" id="IPR000073">
    <property type="entry name" value="AB_hydrolase_1"/>
</dbReference>
<keyword evidence="1" id="KW-0378">Hydrolase</keyword>
<evidence type="ECO:0000259" key="2">
    <source>
        <dbReference type="Pfam" id="PF00561"/>
    </source>
</evidence>
<gene>
    <name evidence="3" type="ORF">CLV82_1289</name>
</gene>
<dbReference type="Pfam" id="PF00561">
    <property type="entry name" value="Abhydrolase_1"/>
    <property type="match status" value="1"/>
</dbReference>
<proteinExistence type="predicted"/>
<comment type="caution">
    <text evidence="3">The sequence shown here is derived from an EMBL/GenBank/DDBJ whole genome shotgun (WGS) entry which is preliminary data.</text>
</comment>
<dbReference type="AlphaFoldDB" id="A0A4R6TJN6"/>
<dbReference type="SUPFAM" id="SSF53474">
    <property type="entry name" value="alpha/beta-Hydrolases"/>
    <property type="match status" value="1"/>
</dbReference>
<dbReference type="GO" id="GO:0052689">
    <property type="term" value="F:carboxylic ester hydrolase activity"/>
    <property type="evidence" value="ECO:0007669"/>
    <property type="project" value="TreeGrafter"/>
</dbReference>
<evidence type="ECO:0000313" key="4">
    <source>
        <dbReference type="Proteomes" id="UP000295468"/>
    </source>
</evidence>
<dbReference type="EMBL" id="SNYI01000002">
    <property type="protein sequence ID" value="TDQ30602.1"/>
    <property type="molecule type" value="Genomic_DNA"/>
</dbReference>
<name>A0A4R6TJN6_9FLAO</name>
<feature type="domain" description="AB hydrolase-1" evidence="2">
    <location>
        <begin position="15"/>
        <end position="129"/>
    </location>
</feature>
<evidence type="ECO:0000313" key="3">
    <source>
        <dbReference type="EMBL" id="TDQ30602.1"/>
    </source>
</evidence>
<reference evidence="3 4" key="1">
    <citation type="submission" date="2019-03" db="EMBL/GenBank/DDBJ databases">
        <title>Genomic Encyclopedia of Archaeal and Bacterial Type Strains, Phase II (KMG-II): from individual species to whole genera.</title>
        <authorList>
            <person name="Goeker M."/>
        </authorList>
    </citation>
    <scope>NUCLEOTIDE SEQUENCE [LARGE SCALE GENOMIC DNA]</scope>
    <source>
        <strain evidence="3 4">DSM 18435</strain>
    </source>
</reference>
<evidence type="ECO:0000256" key="1">
    <source>
        <dbReference type="ARBA" id="ARBA00022801"/>
    </source>
</evidence>
<dbReference type="Gene3D" id="3.40.50.1820">
    <property type="entry name" value="alpha/beta hydrolase"/>
    <property type="match status" value="1"/>
</dbReference>
<dbReference type="PANTHER" id="PTHR46118:SF4">
    <property type="entry name" value="PROTEIN ABHD11"/>
    <property type="match status" value="1"/>
</dbReference>
<dbReference type="InterPro" id="IPR029058">
    <property type="entry name" value="AB_hydrolase_fold"/>
</dbReference>
<dbReference type="OrthoDB" id="9808398at2"/>
<dbReference type="Proteomes" id="UP000295468">
    <property type="component" value="Unassembled WGS sequence"/>
</dbReference>
<dbReference type="PRINTS" id="PR00111">
    <property type="entry name" value="ABHYDROLASE"/>
</dbReference>
<dbReference type="RefSeq" id="WP_133643497.1">
    <property type="nucleotide sequence ID" value="NZ_SNYI01000002.1"/>
</dbReference>